<feature type="transmembrane region" description="Helical" evidence="5">
    <location>
        <begin position="69"/>
        <end position="90"/>
    </location>
</feature>
<evidence type="ECO:0000256" key="5">
    <source>
        <dbReference type="SAM" id="Phobius"/>
    </source>
</evidence>
<evidence type="ECO:0000256" key="3">
    <source>
        <dbReference type="ARBA" id="ARBA00022989"/>
    </source>
</evidence>
<keyword evidence="3 5" id="KW-1133">Transmembrane helix</keyword>
<dbReference type="InterPro" id="IPR003510">
    <property type="entry name" value="Fumarate_red_C"/>
</dbReference>
<evidence type="ECO:0000256" key="2">
    <source>
        <dbReference type="ARBA" id="ARBA00022692"/>
    </source>
</evidence>
<keyword evidence="1" id="KW-1003">Cell membrane</keyword>
<dbReference type="Pfam" id="PF02300">
    <property type="entry name" value="Fumarate_red_C"/>
    <property type="match status" value="1"/>
</dbReference>
<sequence>MISPLEARYYRRRMPLLWWAHRRSYAIFVLRELSSAFVALFIVELLLLVRATARGPAAYESFLDTMAHPAMIVLNLIALAFVLLHAITFANLTPRAMIVRLRGRRVPSRVVLAGVYAGWLLVTAFLAWLLVAA</sequence>
<accession>A0A931CAW9</accession>
<dbReference type="Proteomes" id="UP000598146">
    <property type="component" value="Unassembled WGS sequence"/>
</dbReference>
<dbReference type="RefSeq" id="WP_196415544.1">
    <property type="nucleotide sequence ID" value="NZ_JADQTO010000009.1"/>
</dbReference>
<organism evidence="6 7">
    <name type="scientific">Actinoplanes aureus</name>
    <dbReference type="NCBI Taxonomy" id="2792083"/>
    <lineage>
        <taxon>Bacteria</taxon>
        <taxon>Bacillati</taxon>
        <taxon>Actinomycetota</taxon>
        <taxon>Actinomycetes</taxon>
        <taxon>Micromonosporales</taxon>
        <taxon>Micromonosporaceae</taxon>
        <taxon>Actinoplanes</taxon>
    </lineage>
</organism>
<comment type="caution">
    <text evidence="6">The sequence shown here is derived from an EMBL/GenBank/DDBJ whole genome shotgun (WGS) entry which is preliminary data.</text>
</comment>
<evidence type="ECO:0000313" key="6">
    <source>
        <dbReference type="EMBL" id="MBG0563753.1"/>
    </source>
</evidence>
<dbReference type="PIRSF" id="PIRSF000180">
    <property type="entry name" value="FrdC"/>
    <property type="match status" value="1"/>
</dbReference>
<dbReference type="AlphaFoldDB" id="A0A931CAW9"/>
<keyword evidence="4 5" id="KW-0472">Membrane</keyword>
<evidence type="ECO:0000256" key="1">
    <source>
        <dbReference type="ARBA" id="ARBA00022475"/>
    </source>
</evidence>
<proteinExistence type="predicted"/>
<dbReference type="SUPFAM" id="SSF81343">
    <property type="entry name" value="Fumarate reductase respiratory complex transmembrane subunits"/>
    <property type="match status" value="1"/>
</dbReference>
<keyword evidence="2 5" id="KW-0812">Transmembrane</keyword>
<protein>
    <submittedName>
        <fullName evidence="6">Fumarate reductase subunit C</fullName>
    </submittedName>
</protein>
<dbReference type="EMBL" id="JADQTO010000009">
    <property type="protein sequence ID" value="MBG0563753.1"/>
    <property type="molecule type" value="Genomic_DNA"/>
</dbReference>
<name>A0A931CAW9_9ACTN</name>
<dbReference type="InterPro" id="IPR034804">
    <property type="entry name" value="SQR/QFR_C/D"/>
</dbReference>
<reference evidence="6" key="1">
    <citation type="submission" date="2020-11" db="EMBL/GenBank/DDBJ databases">
        <title>Isolation and identification of active actinomycetes.</title>
        <authorList>
            <person name="Sun X."/>
        </authorList>
    </citation>
    <scope>NUCLEOTIDE SEQUENCE</scope>
    <source>
        <strain evidence="6">NEAU-A11</strain>
    </source>
</reference>
<evidence type="ECO:0000256" key="4">
    <source>
        <dbReference type="ARBA" id="ARBA00023136"/>
    </source>
</evidence>
<gene>
    <name evidence="6" type="ORF">I4J89_20110</name>
</gene>
<keyword evidence="7" id="KW-1185">Reference proteome</keyword>
<dbReference type="GO" id="GO:0016020">
    <property type="term" value="C:membrane"/>
    <property type="evidence" value="ECO:0007669"/>
    <property type="project" value="InterPro"/>
</dbReference>
<evidence type="ECO:0000313" key="7">
    <source>
        <dbReference type="Proteomes" id="UP000598146"/>
    </source>
</evidence>
<feature type="transmembrane region" description="Helical" evidence="5">
    <location>
        <begin position="110"/>
        <end position="131"/>
    </location>
</feature>
<dbReference type="Gene3D" id="1.20.1300.10">
    <property type="entry name" value="Fumarate reductase/succinate dehydrogenase, transmembrane subunit"/>
    <property type="match status" value="1"/>
</dbReference>
<feature type="transmembrane region" description="Helical" evidence="5">
    <location>
        <begin position="25"/>
        <end position="49"/>
    </location>
</feature>